<keyword evidence="4 6" id="KW-0472">Membrane</keyword>
<feature type="transmembrane region" description="Helical" evidence="6">
    <location>
        <begin position="436"/>
        <end position="459"/>
    </location>
</feature>
<evidence type="ECO:0000256" key="1">
    <source>
        <dbReference type="ARBA" id="ARBA00004141"/>
    </source>
</evidence>
<dbReference type="Pfam" id="PF01490">
    <property type="entry name" value="Aa_trans"/>
    <property type="match status" value="1"/>
</dbReference>
<feature type="transmembrane region" description="Helical" evidence="6">
    <location>
        <begin position="239"/>
        <end position="260"/>
    </location>
</feature>
<feature type="transmembrane region" description="Helical" evidence="6">
    <location>
        <begin position="167"/>
        <end position="189"/>
    </location>
</feature>
<keyword evidence="9" id="KW-1185">Reference proteome</keyword>
<proteinExistence type="predicted"/>
<feature type="transmembrane region" description="Helical" evidence="6">
    <location>
        <begin position="370"/>
        <end position="391"/>
    </location>
</feature>
<feature type="compositionally biased region" description="Polar residues" evidence="5">
    <location>
        <begin position="42"/>
        <end position="56"/>
    </location>
</feature>
<dbReference type="GO" id="GO:0015179">
    <property type="term" value="F:L-amino acid transmembrane transporter activity"/>
    <property type="evidence" value="ECO:0007669"/>
    <property type="project" value="TreeGrafter"/>
</dbReference>
<reference evidence="8 9" key="1">
    <citation type="journal article" date="2018" name="BMC Genomics">
        <title>Genomic comparison of Trypanosoma conorhini and Trypanosoma rangeli to Trypanosoma cruzi strains of high and low virulence.</title>
        <authorList>
            <person name="Bradwell K.R."/>
            <person name="Koparde V.N."/>
            <person name="Matveyev A.V."/>
            <person name="Serrano M.G."/>
            <person name="Alves J.M."/>
            <person name="Parikh H."/>
            <person name="Huang B."/>
            <person name="Lee V."/>
            <person name="Espinosa-Alvarez O."/>
            <person name="Ortiz P.A."/>
            <person name="Costa-Martins A.G."/>
            <person name="Teixeira M.M."/>
            <person name="Buck G.A."/>
        </authorList>
    </citation>
    <scope>NUCLEOTIDE SEQUENCE [LARGE SCALE GENOMIC DNA]</scope>
    <source>
        <strain evidence="8 9">025E</strain>
    </source>
</reference>
<dbReference type="AlphaFoldDB" id="A0A3R7N878"/>
<comment type="caution">
    <text evidence="8">The sequence shown here is derived from an EMBL/GenBank/DDBJ whole genome shotgun (WGS) entry which is preliminary data.</text>
</comment>
<organism evidence="8 9">
    <name type="scientific">Trypanosoma conorhini</name>
    <dbReference type="NCBI Taxonomy" id="83891"/>
    <lineage>
        <taxon>Eukaryota</taxon>
        <taxon>Discoba</taxon>
        <taxon>Euglenozoa</taxon>
        <taxon>Kinetoplastea</taxon>
        <taxon>Metakinetoplastina</taxon>
        <taxon>Trypanosomatida</taxon>
        <taxon>Trypanosomatidae</taxon>
        <taxon>Trypanosoma</taxon>
    </lineage>
</organism>
<dbReference type="GO" id="GO:0016020">
    <property type="term" value="C:membrane"/>
    <property type="evidence" value="ECO:0007669"/>
    <property type="project" value="UniProtKB-SubCell"/>
</dbReference>
<dbReference type="InterPro" id="IPR013057">
    <property type="entry name" value="AA_transpt_TM"/>
</dbReference>
<evidence type="ECO:0000256" key="5">
    <source>
        <dbReference type="SAM" id="MobiDB-lite"/>
    </source>
</evidence>
<dbReference type="GeneID" id="40323071"/>
<feature type="domain" description="Amino acid transporter transmembrane" evidence="7">
    <location>
        <begin position="94"/>
        <end position="495"/>
    </location>
</feature>
<dbReference type="PANTHER" id="PTHR22950:SF369">
    <property type="entry name" value="ACID TRANSPORTER 1, PUTATIVE-RELATED"/>
    <property type="match status" value="1"/>
</dbReference>
<name>A0A3R7N878_9TRYP</name>
<feature type="transmembrane region" description="Helical" evidence="6">
    <location>
        <begin position="471"/>
        <end position="497"/>
    </location>
</feature>
<accession>A0A3R7N878</accession>
<feature type="transmembrane region" description="Helical" evidence="6">
    <location>
        <begin position="295"/>
        <end position="314"/>
    </location>
</feature>
<dbReference type="GO" id="GO:0005737">
    <property type="term" value="C:cytoplasm"/>
    <property type="evidence" value="ECO:0007669"/>
    <property type="project" value="TreeGrafter"/>
</dbReference>
<dbReference type="OrthoDB" id="242977at2759"/>
<evidence type="ECO:0000256" key="6">
    <source>
        <dbReference type="SAM" id="Phobius"/>
    </source>
</evidence>
<feature type="region of interest" description="Disordered" evidence="5">
    <location>
        <begin position="1"/>
        <end position="69"/>
    </location>
</feature>
<feature type="transmembrane region" description="Helical" evidence="6">
    <location>
        <begin position="326"/>
        <end position="350"/>
    </location>
</feature>
<feature type="transmembrane region" description="Helical" evidence="6">
    <location>
        <begin position="99"/>
        <end position="117"/>
    </location>
</feature>
<dbReference type="EMBL" id="MKKU01001047">
    <property type="protein sequence ID" value="RNE98293.1"/>
    <property type="molecule type" value="Genomic_DNA"/>
</dbReference>
<feature type="transmembrane region" description="Helical" evidence="6">
    <location>
        <begin position="214"/>
        <end position="232"/>
    </location>
</feature>
<protein>
    <submittedName>
        <fullName evidence="8">Putative amino acid transporter</fullName>
    </submittedName>
</protein>
<evidence type="ECO:0000256" key="4">
    <source>
        <dbReference type="ARBA" id="ARBA00023136"/>
    </source>
</evidence>
<evidence type="ECO:0000313" key="9">
    <source>
        <dbReference type="Proteomes" id="UP000284403"/>
    </source>
</evidence>
<keyword evidence="3 6" id="KW-1133">Transmembrane helix</keyword>
<evidence type="ECO:0000256" key="2">
    <source>
        <dbReference type="ARBA" id="ARBA00022692"/>
    </source>
</evidence>
<evidence type="ECO:0000259" key="7">
    <source>
        <dbReference type="Pfam" id="PF01490"/>
    </source>
</evidence>
<feature type="transmembrane region" description="Helical" evidence="6">
    <location>
        <begin position="412"/>
        <end position="430"/>
    </location>
</feature>
<feature type="transmembrane region" description="Helical" evidence="6">
    <location>
        <begin position="123"/>
        <end position="146"/>
    </location>
</feature>
<evidence type="ECO:0000256" key="3">
    <source>
        <dbReference type="ARBA" id="ARBA00022989"/>
    </source>
</evidence>
<keyword evidence="2 6" id="KW-0812">Transmembrane</keyword>
<sequence>MRGSESEERAPGAVHPLTSAYPDEIAHPNDDAQPSEVAHPNGNGTSPVNLSNNNESYNDKTKEGNALQEGEAQAPTGFLAKLSACVDVVIPPGGILASAFNLASSSIGAGILGLPLATNSSGLVMAILYLAVITFLTIYSVYALGVAAQRTQIKSYEAVALALLGRWFTMFVVVVRAFHGFSACIAYVISVGDIWHNILEGRDSVPQFLKDKSGNRLLTIVVWLCAMLPLVIPKHIDSLRYFSTFAVSFIIYFVVVIVVHSCTHGLQDNLHRISVGKDDDANVVLFNSGNKAIEGLGVFIFAYVCQVNAYEVYWDMKNPTNTRFTLAAGIGMMLCFLLYAMTCFFGYMDFGKDVDGSIMLMYNPLSEPEVLVAYIGVLSKLCASYALLFMAGRYAIYHGIGWDVDKVPYWKHTLVVTFISAIILVCGLFIPKIQIMLGFAGSISGGCISLIFPAFFVMYSGDWTWKKVGAFNYICTYVLLIAGVIGVVFGTGATIYATAGG</sequence>
<dbReference type="Proteomes" id="UP000284403">
    <property type="component" value="Unassembled WGS sequence"/>
</dbReference>
<gene>
    <name evidence="8" type="ORF">Tco025E_09460</name>
</gene>
<comment type="subcellular location">
    <subcellularLocation>
        <location evidence="1">Membrane</location>
        <topology evidence="1">Multi-pass membrane protein</topology>
    </subcellularLocation>
</comment>
<dbReference type="PANTHER" id="PTHR22950">
    <property type="entry name" value="AMINO ACID TRANSPORTER"/>
    <property type="match status" value="1"/>
</dbReference>
<dbReference type="RefSeq" id="XP_029223810.1">
    <property type="nucleotide sequence ID" value="XM_029376279.1"/>
</dbReference>
<feature type="compositionally biased region" description="Basic and acidic residues" evidence="5">
    <location>
        <begin position="1"/>
        <end position="10"/>
    </location>
</feature>
<evidence type="ECO:0000313" key="8">
    <source>
        <dbReference type="EMBL" id="RNE98293.1"/>
    </source>
</evidence>